<evidence type="ECO:0000256" key="6">
    <source>
        <dbReference type="ARBA" id="ARBA00023136"/>
    </source>
</evidence>
<feature type="transmembrane region" description="Helical" evidence="7">
    <location>
        <begin position="41"/>
        <end position="65"/>
    </location>
</feature>
<dbReference type="PANTHER" id="PTHR12677:SF59">
    <property type="entry name" value="GOLGI APPARATUS MEMBRANE PROTEIN TVP38-RELATED"/>
    <property type="match status" value="1"/>
</dbReference>
<protein>
    <recommendedName>
        <fullName evidence="7">TVP38/TMEM64 family membrane protein</fullName>
    </recommendedName>
</protein>
<evidence type="ECO:0000313" key="10">
    <source>
        <dbReference type="Proteomes" id="UP001150259"/>
    </source>
</evidence>
<evidence type="ECO:0000256" key="4">
    <source>
        <dbReference type="ARBA" id="ARBA00022692"/>
    </source>
</evidence>
<dbReference type="PANTHER" id="PTHR12677">
    <property type="entry name" value="GOLGI APPARATUS MEMBRANE PROTEIN TVP38-RELATED"/>
    <property type="match status" value="1"/>
</dbReference>
<dbReference type="Proteomes" id="UP001150259">
    <property type="component" value="Unassembled WGS sequence"/>
</dbReference>
<evidence type="ECO:0000256" key="3">
    <source>
        <dbReference type="ARBA" id="ARBA00022475"/>
    </source>
</evidence>
<feature type="transmembrane region" description="Helical" evidence="7">
    <location>
        <begin position="150"/>
        <end position="168"/>
    </location>
</feature>
<keyword evidence="3 7" id="KW-1003">Cell membrane</keyword>
<comment type="caution">
    <text evidence="7">Lacks conserved residue(s) required for the propagation of feature annotation.</text>
</comment>
<keyword evidence="10" id="KW-1185">Reference proteome</keyword>
<comment type="subcellular location">
    <subcellularLocation>
        <location evidence="1 7">Cell membrane</location>
        <topology evidence="1 7">Multi-pass membrane protein</topology>
    </subcellularLocation>
</comment>
<sequence>MLTDLLALAGPWAPVVYVIAFTAVVMVGVPRSAMTLAGGLAFGPVLGIALAYGASLIAAVLALLVGRALGQEAVERRAGPRLRRVQSALQSHSFRGVLLTRMTPVPFAIVNYSLGALGVRTRPYVLGTAVGLVPGAIAFGSAGGSVAAGQFQWALAIVAVLGLAWLVARRRAEPAQRHTA</sequence>
<comment type="similarity">
    <text evidence="2 7">Belongs to the TVP38/TMEM64 family.</text>
</comment>
<evidence type="ECO:0000313" key="9">
    <source>
        <dbReference type="EMBL" id="MDC5697702.1"/>
    </source>
</evidence>
<feature type="transmembrane region" description="Helical" evidence="7">
    <location>
        <begin position="12"/>
        <end position="29"/>
    </location>
</feature>
<keyword evidence="4 7" id="KW-0812">Transmembrane</keyword>
<keyword evidence="5 7" id="KW-1133">Transmembrane helix</keyword>
<proteinExistence type="inferred from homology"/>
<dbReference type="EMBL" id="JAPFQL010000040">
    <property type="protein sequence ID" value="MDC5697702.1"/>
    <property type="molecule type" value="Genomic_DNA"/>
</dbReference>
<comment type="caution">
    <text evidence="9">The sequence shown here is derived from an EMBL/GenBank/DDBJ whole genome shotgun (WGS) entry which is preliminary data.</text>
</comment>
<feature type="transmembrane region" description="Helical" evidence="7">
    <location>
        <begin position="124"/>
        <end position="144"/>
    </location>
</feature>
<dbReference type="Pfam" id="PF09335">
    <property type="entry name" value="VTT_dom"/>
    <property type="match status" value="1"/>
</dbReference>
<dbReference type="InterPro" id="IPR015414">
    <property type="entry name" value="TMEM64"/>
</dbReference>
<dbReference type="RefSeq" id="WP_272462278.1">
    <property type="nucleotide sequence ID" value="NZ_JAPFQL010000040.1"/>
</dbReference>
<feature type="domain" description="VTT" evidence="8">
    <location>
        <begin position="29"/>
        <end position="143"/>
    </location>
</feature>
<reference evidence="9 10" key="1">
    <citation type="submission" date="2022-11" db="EMBL/GenBank/DDBJ databases">
        <title>Anaerobic phenanthrene biodegradation by a DNRA strain PheN6.</title>
        <authorList>
            <person name="Zhang Z."/>
        </authorList>
    </citation>
    <scope>NUCLEOTIDE SEQUENCE [LARGE SCALE GENOMIC DNA]</scope>
    <source>
        <strain evidence="9 10">PheN6</strain>
    </source>
</reference>
<accession>A0ABT5GHN1</accession>
<gene>
    <name evidence="9" type="ORF">OO014_10560</name>
</gene>
<dbReference type="InterPro" id="IPR032816">
    <property type="entry name" value="VTT_dom"/>
</dbReference>
<name>A0ABT5GHN1_9MICO</name>
<evidence type="ECO:0000256" key="1">
    <source>
        <dbReference type="ARBA" id="ARBA00004651"/>
    </source>
</evidence>
<evidence type="ECO:0000256" key="7">
    <source>
        <dbReference type="RuleBase" id="RU366058"/>
    </source>
</evidence>
<evidence type="ECO:0000259" key="8">
    <source>
        <dbReference type="Pfam" id="PF09335"/>
    </source>
</evidence>
<keyword evidence="6 7" id="KW-0472">Membrane</keyword>
<organism evidence="9 10">
    <name type="scientific">Intrasporangium calvum</name>
    <dbReference type="NCBI Taxonomy" id="53358"/>
    <lineage>
        <taxon>Bacteria</taxon>
        <taxon>Bacillati</taxon>
        <taxon>Actinomycetota</taxon>
        <taxon>Actinomycetes</taxon>
        <taxon>Micrococcales</taxon>
        <taxon>Intrasporangiaceae</taxon>
        <taxon>Intrasporangium</taxon>
    </lineage>
</organism>
<evidence type="ECO:0000256" key="2">
    <source>
        <dbReference type="ARBA" id="ARBA00008640"/>
    </source>
</evidence>
<evidence type="ECO:0000256" key="5">
    <source>
        <dbReference type="ARBA" id="ARBA00022989"/>
    </source>
</evidence>